<dbReference type="Pfam" id="PF04564">
    <property type="entry name" value="U-box"/>
    <property type="match status" value="1"/>
</dbReference>
<dbReference type="Gene3D" id="3.30.40.10">
    <property type="entry name" value="Zinc/RING finger domain, C3HC4 (zinc finger)"/>
    <property type="match status" value="1"/>
</dbReference>
<keyword evidence="6" id="KW-0175">Coiled coil</keyword>
<dbReference type="InterPro" id="IPR045210">
    <property type="entry name" value="RING-Ubox_PUB"/>
</dbReference>
<organism evidence="8 9">
    <name type="scientific">Coptis chinensis</name>
    <dbReference type="NCBI Taxonomy" id="261450"/>
    <lineage>
        <taxon>Eukaryota</taxon>
        <taxon>Viridiplantae</taxon>
        <taxon>Streptophyta</taxon>
        <taxon>Embryophyta</taxon>
        <taxon>Tracheophyta</taxon>
        <taxon>Spermatophyta</taxon>
        <taxon>Magnoliopsida</taxon>
        <taxon>Ranunculales</taxon>
        <taxon>Ranunculaceae</taxon>
        <taxon>Coptidoideae</taxon>
        <taxon>Coptis</taxon>
    </lineage>
</organism>
<dbReference type="UniPathway" id="UPA00143"/>
<protein>
    <recommendedName>
        <fullName evidence="3">RING-type E3 ubiquitin transferase</fullName>
        <ecNumber evidence="3">2.3.2.27</ecNumber>
    </recommendedName>
</protein>
<keyword evidence="9" id="KW-1185">Reference proteome</keyword>
<evidence type="ECO:0000256" key="4">
    <source>
        <dbReference type="ARBA" id="ARBA00022679"/>
    </source>
</evidence>
<dbReference type="Proteomes" id="UP000631114">
    <property type="component" value="Unassembled WGS sequence"/>
</dbReference>
<dbReference type="SUPFAM" id="SSF48371">
    <property type="entry name" value="ARM repeat"/>
    <property type="match status" value="1"/>
</dbReference>
<dbReference type="InterPro" id="IPR036537">
    <property type="entry name" value="Adaptor_Cbl_N_dom_sf"/>
</dbReference>
<feature type="domain" description="U-box" evidence="7">
    <location>
        <begin position="255"/>
        <end position="329"/>
    </location>
</feature>
<proteinExistence type="predicted"/>
<evidence type="ECO:0000256" key="5">
    <source>
        <dbReference type="PROSITE-ProRule" id="PRU00259"/>
    </source>
</evidence>
<feature type="repeat" description="ARM" evidence="5">
    <location>
        <begin position="540"/>
        <end position="581"/>
    </location>
</feature>
<evidence type="ECO:0000256" key="3">
    <source>
        <dbReference type="ARBA" id="ARBA00012483"/>
    </source>
</evidence>
<comment type="catalytic activity">
    <reaction evidence="1">
        <text>S-ubiquitinyl-[E2 ubiquitin-conjugating enzyme]-L-cysteine + [acceptor protein]-L-lysine = [E2 ubiquitin-conjugating enzyme]-L-cysteine + N(6)-ubiquitinyl-[acceptor protein]-L-lysine.</text>
        <dbReference type="EC" id="2.3.2.27"/>
    </reaction>
</comment>
<dbReference type="SMART" id="SM00504">
    <property type="entry name" value="Ubox"/>
    <property type="match status" value="1"/>
</dbReference>
<name>A0A835HSL1_9MAGN</name>
<evidence type="ECO:0000259" key="7">
    <source>
        <dbReference type="PROSITE" id="PS51698"/>
    </source>
</evidence>
<dbReference type="InterPro" id="IPR003613">
    <property type="entry name" value="Ubox_domain"/>
</dbReference>
<dbReference type="GO" id="GO:0016567">
    <property type="term" value="P:protein ubiquitination"/>
    <property type="evidence" value="ECO:0007669"/>
    <property type="project" value="UniProtKB-UniPathway"/>
</dbReference>
<dbReference type="EC" id="2.3.2.27" evidence="3"/>
<feature type="coiled-coil region" evidence="6">
    <location>
        <begin position="59"/>
        <end position="86"/>
    </location>
</feature>
<evidence type="ECO:0000256" key="1">
    <source>
        <dbReference type="ARBA" id="ARBA00000900"/>
    </source>
</evidence>
<dbReference type="PANTHER" id="PTHR45958">
    <property type="entry name" value="RING-TYPE E3 UBIQUITIN TRANSFERASE"/>
    <property type="match status" value="1"/>
</dbReference>
<dbReference type="GO" id="GO:0061630">
    <property type="term" value="F:ubiquitin protein ligase activity"/>
    <property type="evidence" value="ECO:0007669"/>
    <property type="project" value="UniProtKB-EC"/>
</dbReference>
<dbReference type="Gene3D" id="1.25.10.10">
    <property type="entry name" value="Leucine-rich Repeat Variant"/>
    <property type="match status" value="4"/>
</dbReference>
<dbReference type="AlphaFoldDB" id="A0A835HSL1"/>
<dbReference type="PROSITE" id="PS51698">
    <property type="entry name" value="U_BOX"/>
    <property type="match status" value="1"/>
</dbReference>
<evidence type="ECO:0000313" key="8">
    <source>
        <dbReference type="EMBL" id="KAF9604619.1"/>
    </source>
</evidence>
<dbReference type="InterPro" id="IPR016024">
    <property type="entry name" value="ARM-type_fold"/>
</dbReference>
<accession>A0A835HSL1</accession>
<dbReference type="InterPro" id="IPR052608">
    <property type="entry name" value="U-box_domain_protein"/>
</dbReference>
<dbReference type="CDD" id="cd21037">
    <property type="entry name" value="MLKL_NTD"/>
    <property type="match status" value="1"/>
</dbReference>
<dbReference type="PANTHER" id="PTHR45958:SF15">
    <property type="entry name" value="RING-TYPE E3 UBIQUITIN TRANSFERASE"/>
    <property type="match status" value="1"/>
</dbReference>
<dbReference type="Gene3D" id="1.20.930.20">
    <property type="entry name" value="Adaptor protein Cbl, N-terminal domain"/>
    <property type="match status" value="1"/>
</dbReference>
<evidence type="ECO:0000256" key="6">
    <source>
        <dbReference type="SAM" id="Coils"/>
    </source>
</evidence>
<dbReference type="GO" id="GO:0007166">
    <property type="term" value="P:cell surface receptor signaling pathway"/>
    <property type="evidence" value="ECO:0007669"/>
    <property type="project" value="InterPro"/>
</dbReference>
<comment type="pathway">
    <text evidence="2">Protein modification; protein ubiquitination.</text>
</comment>
<keyword evidence="4" id="KW-0808">Transferase</keyword>
<dbReference type="InterPro" id="IPR013083">
    <property type="entry name" value="Znf_RING/FYVE/PHD"/>
</dbReference>
<sequence>MAAIPIGTFLTVVTNQVIKTAQAANDVLVEKESFKVLSKHLSDIELVLKKLQHCELNDFQAARNALEFLKKDVMKANDLVEKYKNRARFYLLLMCRHIVNEVQDVTRDIGKSLALLSLASPDVLTDISEQVNRLHNEMQGAKFEASQTQLQIVQKLDLGIKEGKVDQGFENDILEEIARAVGVPIEPSEISKELASLRHEKEEAAAHKHRAEEYLLEQVIGLLSRADAAKDQEEIKDHYFRRIKTIEKIVAEHIEPFSSFICPISRHVMVDPVSLCTGTTCERAAIETWFESGERKDPTNNAPLDDLSLRSNHRVRQSIEEWKELNYCLKIRSAKKKLQSNVDSDVEEALGNMEKNFIENPITKDWISIEGLIDICLSILGRSPNKDIKRRILEVLKGAVDGHKINKENVIESGGIGHIVPCLELSSNASKAAVELLFELLQDGSGWNLSASRIVSEKREVVFFLVNLMSMDSMEKAKTMLMTLCEGDDENIIRAAEANWYKPLIDRLVQGPDLSRVSMAKGLVKMELSSPSLQRLGEEGAIPPLLRMLSGNFECKEGALPALVKLSSCRENKKLIAAAGGVPLILENFLSCHVRTMIISKCCEILEKLSSDDDGTEFLVDADGNFVEIDQIVTNLLGLQHNTNLSCTIRKPALCALLGICKSQERNSVKAVVSANGVSIILPLLDCSDQEIQEVSIRLLYCFSQYETGGIVQFLLMQQRLDTFMRFLKDNSRRNAQIAAVGLLANLPKSETELTKNLIEIGGLPEILKILRAGTMEAKENALGALFRFTDPTNVEFQRMVVELGVYPLLLSLLKAGTVTAKARAAALIGTLSLSSPKLAVISKPTSCWCFRNNHPSMCGAHGGICSITSTFCILKANVLPELVALLHEKEHATTYEALQALLTLVCEDKHHRGANVLHTAKAISPILEVLDWGTPSLKEEALGVLEKVLVTKDMVDLYGACASPHLVRLTTMNIDGNDRLKKQATKVLRQLERHSRPSLRIF</sequence>
<dbReference type="InterPro" id="IPR059179">
    <property type="entry name" value="MLKL-like_MCAfunc"/>
</dbReference>
<dbReference type="CDD" id="cd16664">
    <property type="entry name" value="RING-Ubox_PUB"/>
    <property type="match status" value="1"/>
</dbReference>
<dbReference type="InterPro" id="IPR000225">
    <property type="entry name" value="Armadillo"/>
</dbReference>
<gene>
    <name evidence="8" type="ORF">IFM89_008885</name>
</gene>
<dbReference type="PROSITE" id="PS50176">
    <property type="entry name" value="ARM_REPEAT"/>
    <property type="match status" value="1"/>
</dbReference>
<dbReference type="OrthoDB" id="1897399at2759"/>
<evidence type="ECO:0000313" key="9">
    <source>
        <dbReference type="Proteomes" id="UP000631114"/>
    </source>
</evidence>
<reference evidence="8 9" key="1">
    <citation type="submission" date="2020-10" db="EMBL/GenBank/DDBJ databases">
        <title>The Coptis chinensis genome and diversification of protoberbering-type alkaloids.</title>
        <authorList>
            <person name="Wang B."/>
            <person name="Shu S."/>
            <person name="Song C."/>
            <person name="Liu Y."/>
        </authorList>
    </citation>
    <scope>NUCLEOTIDE SEQUENCE [LARGE SCALE GENOMIC DNA]</scope>
    <source>
        <strain evidence="8">HL-2020</strain>
        <tissue evidence="8">Leaf</tissue>
    </source>
</reference>
<evidence type="ECO:0000256" key="2">
    <source>
        <dbReference type="ARBA" id="ARBA00004906"/>
    </source>
</evidence>
<dbReference type="InterPro" id="IPR011989">
    <property type="entry name" value="ARM-like"/>
</dbReference>
<dbReference type="EMBL" id="JADFTS010000005">
    <property type="protein sequence ID" value="KAF9604619.1"/>
    <property type="molecule type" value="Genomic_DNA"/>
</dbReference>
<comment type="caution">
    <text evidence="8">The sequence shown here is derived from an EMBL/GenBank/DDBJ whole genome shotgun (WGS) entry which is preliminary data.</text>
</comment>
<dbReference type="SUPFAM" id="SSF57850">
    <property type="entry name" value="RING/U-box"/>
    <property type="match status" value="1"/>
</dbReference>
<dbReference type="SMART" id="SM00185">
    <property type="entry name" value="ARM"/>
    <property type="match status" value="8"/>
</dbReference>